<dbReference type="Proteomes" id="UP000035034">
    <property type="component" value="Unassembled WGS sequence"/>
</dbReference>
<name>H0R3U6_9ACTN</name>
<feature type="compositionally biased region" description="Basic and acidic residues" evidence="1">
    <location>
        <begin position="145"/>
        <end position="161"/>
    </location>
</feature>
<dbReference type="EMBL" id="BAEH01000094">
    <property type="protein sequence ID" value="GAB19747.1"/>
    <property type="molecule type" value="Genomic_DNA"/>
</dbReference>
<dbReference type="AlphaFoldDB" id="H0R3U6"/>
<evidence type="ECO:0000313" key="4">
    <source>
        <dbReference type="Proteomes" id="UP000035034"/>
    </source>
</evidence>
<protein>
    <recommendedName>
        <fullName evidence="2">DnaJ homologue subfamily C member 28 conserved domain-containing protein</fullName>
    </recommendedName>
</protein>
<dbReference type="STRING" id="1077974.GOEFS_094_00460"/>
<feature type="compositionally biased region" description="Basic residues" evidence="1">
    <location>
        <begin position="162"/>
        <end position="178"/>
    </location>
</feature>
<accession>H0R3U6</accession>
<dbReference type="eggNOG" id="ENOG50318KY">
    <property type="taxonomic scope" value="Bacteria"/>
</dbReference>
<reference evidence="3 4" key="1">
    <citation type="submission" date="2011-12" db="EMBL/GenBank/DDBJ databases">
        <title>Whole genome shotgun sequence of Gordonia effusa NBRC 100432.</title>
        <authorList>
            <person name="Yoshida I."/>
            <person name="Takarada H."/>
            <person name="Hosoyama A."/>
            <person name="Tsuchikane K."/>
            <person name="Katsumata H."/>
            <person name="Yamazaki S."/>
            <person name="Fujita N."/>
        </authorList>
    </citation>
    <scope>NUCLEOTIDE SEQUENCE [LARGE SCALE GENOMIC DNA]</scope>
    <source>
        <strain evidence="3 4">NBRC 100432</strain>
    </source>
</reference>
<keyword evidence="4" id="KW-1185">Reference proteome</keyword>
<dbReference type="InterPro" id="IPR018961">
    <property type="entry name" value="DnaJ_homolog_subfam-C_membr-28"/>
</dbReference>
<proteinExistence type="predicted"/>
<evidence type="ECO:0000256" key="1">
    <source>
        <dbReference type="SAM" id="MobiDB-lite"/>
    </source>
</evidence>
<feature type="region of interest" description="Disordered" evidence="1">
    <location>
        <begin position="145"/>
        <end position="185"/>
    </location>
</feature>
<evidence type="ECO:0000313" key="3">
    <source>
        <dbReference type="EMBL" id="GAB19747.1"/>
    </source>
</evidence>
<dbReference type="Pfam" id="PF09350">
    <property type="entry name" value="DJC28_CD"/>
    <property type="match status" value="1"/>
</dbReference>
<sequence>MMPEHQLPLRFCNPAAFAFGAETAIALLADMHIRKAIERGDFDDLPGSGKPLDLSDADDPDWWLKRFMKREGIVFLPPSIQLRKDDAALDQQLDQLPNEKAVRHEIEQFNERVRHARLQLPSGPPLITMPRDIEATVAAWADRKAARTDRARTPAREEATHKRFRKPFVRRLSRRQSRRTSVSKA</sequence>
<gene>
    <name evidence="3" type="ORF">GOEFS_094_00460</name>
</gene>
<evidence type="ECO:0000259" key="2">
    <source>
        <dbReference type="Pfam" id="PF09350"/>
    </source>
</evidence>
<comment type="caution">
    <text evidence="3">The sequence shown here is derived from an EMBL/GenBank/DDBJ whole genome shotgun (WGS) entry which is preliminary data.</text>
</comment>
<feature type="domain" description="DnaJ homologue subfamily C member 28 conserved" evidence="2">
    <location>
        <begin position="28"/>
        <end position="94"/>
    </location>
</feature>
<organism evidence="3 4">
    <name type="scientific">Gordonia effusa NBRC 100432</name>
    <dbReference type="NCBI Taxonomy" id="1077974"/>
    <lineage>
        <taxon>Bacteria</taxon>
        <taxon>Bacillati</taxon>
        <taxon>Actinomycetota</taxon>
        <taxon>Actinomycetes</taxon>
        <taxon>Mycobacteriales</taxon>
        <taxon>Gordoniaceae</taxon>
        <taxon>Gordonia</taxon>
    </lineage>
</organism>